<comment type="caution">
    <text evidence="1">The sequence shown here is derived from an EMBL/GenBank/DDBJ whole genome shotgun (WGS) entry which is preliminary data.</text>
</comment>
<accession>A0AAD8NPR9</accession>
<dbReference type="PANTHER" id="PTHR35290:SF2">
    <property type="entry name" value="PROTEIN CASPARIAN STRIP INTEGRITY FACTOR 1"/>
    <property type="match status" value="1"/>
</dbReference>
<reference evidence="1" key="1">
    <citation type="journal article" date="2023" name="bioRxiv">
        <title>Improved chromosome-level genome assembly for marigold (Tagetes erecta).</title>
        <authorList>
            <person name="Jiang F."/>
            <person name="Yuan L."/>
            <person name="Wang S."/>
            <person name="Wang H."/>
            <person name="Xu D."/>
            <person name="Wang A."/>
            <person name="Fan W."/>
        </authorList>
    </citation>
    <scope>NUCLEOTIDE SEQUENCE</scope>
    <source>
        <strain evidence="1">WSJ</strain>
        <tissue evidence="1">Leaf</tissue>
    </source>
</reference>
<evidence type="ECO:0000313" key="2">
    <source>
        <dbReference type="Proteomes" id="UP001229421"/>
    </source>
</evidence>
<evidence type="ECO:0000313" key="1">
    <source>
        <dbReference type="EMBL" id="KAK1423900.1"/>
    </source>
</evidence>
<dbReference type="Proteomes" id="UP001229421">
    <property type="component" value="Unassembled WGS sequence"/>
</dbReference>
<name>A0AAD8NPR9_TARER</name>
<keyword evidence="2" id="KW-1185">Reference proteome</keyword>
<proteinExistence type="predicted"/>
<dbReference type="AlphaFoldDB" id="A0AAD8NPR9"/>
<organism evidence="1 2">
    <name type="scientific">Tagetes erecta</name>
    <name type="common">African marigold</name>
    <dbReference type="NCBI Taxonomy" id="13708"/>
    <lineage>
        <taxon>Eukaryota</taxon>
        <taxon>Viridiplantae</taxon>
        <taxon>Streptophyta</taxon>
        <taxon>Embryophyta</taxon>
        <taxon>Tracheophyta</taxon>
        <taxon>Spermatophyta</taxon>
        <taxon>Magnoliopsida</taxon>
        <taxon>eudicotyledons</taxon>
        <taxon>Gunneridae</taxon>
        <taxon>Pentapetalae</taxon>
        <taxon>asterids</taxon>
        <taxon>campanulids</taxon>
        <taxon>Asterales</taxon>
        <taxon>Asteraceae</taxon>
        <taxon>Asteroideae</taxon>
        <taxon>Heliantheae alliance</taxon>
        <taxon>Tageteae</taxon>
        <taxon>Tagetes</taxon>
    </lineage>
</organism>
<gene>
    <name evidence="1" type="ORF">QVD17_19210</name>
</gene>
<sequence>MQSLHHFLKPLIQKEEREAIKQMKINMVYKICLLSLLIVASLVSTSFAARCSSSIPMANFRATDQNQESLYFEDEQSLEKEDIIIHERLLRANTKDYGRSDPAPTFVKPPFKLIPN</sequence>
<dbReference type="PANTHER" id="PTHR35290">
    <property type="entry name" value="PROTEIN CASPARIAN STRIP INTEGRITY FACTOR 1-RELATED"/>
    <property type="match status" value="1"/>
</dbReference>
<protein>
    <submittedName>
        <fullName evidence="1">Uncharacterized protein</fullName>
    </submittedName>
</protein>
<dbReference type="InterPro" id="IPR038974">
    <property type="entry name" value="CIF1/2"/>
</dbReference>
<dbReference type="EMBL" id="JAUHHV010000005">
    <property type="protein sequence ID" value="KAK1423900.1"/>
    <property type="molecule type" value="Genomic_DNA"/>
</dbReference>